<proteinExistence type="predicted"/>
<organism evidence="1">
    <name type="scientific">bioreactor metagenome</name>
    <dbReference type="NCBI Taxonomy" id="1076179"/>
    <lineage>
        <taxon>unclassified sequences</taxon>
        <taxon>metagenomes</taxon>
        <taxon>ecological metagenomes</taxon>
    </lineage>
</organism>
<name>A0A644XZG8_9ZZZZ</name>
<accession>A0A644XZG8</accession>
<gene>
    <name evidence="1" type="ORF">SDC9_67741</name>
</gene>
<reference evidence="1" key="1">
    <citation type="submission" date="2019-08" db="EMBL/GenBank/DDBJ databases">
        <authorList>
            <person name="Kucharzyk K."/>
            <person name="Murdoch R.W."/>
            <person name="Higgins S."/>
            <person name="Loffler F."/>
        </authorList>
    </citation>
    <scope>NUCLEOTIDE SEQUENCE</scope>
</reference>
<sequence>MMATVEQLVKQYETDKALQAEVAAIVADGKVSMMEFLTFAKKHDVAISLEDLPKYLEQAKKLGFM</sequence>
<dbReference type="AlphaFoldDB" id="A0A644XZG8"/>
<evidence type="ECO:0008006" key="2">
    <source>
        <dbReference type="Google" id="ProtNLM"/>
    </source>
</evidence>
<evidence type="ECO:0000313" key="1">
    <source>
        <dbReference type="EMBL" id="MPM21297.1"/>
    </source>
</evidence>
<protein>
    <recommendedName>
        <fullName evidence="2">Nif11 domain-containing protein</fullName>
    </recommendedName>
</protein>
<dbReference type="EMBL" id="VSSQ01003562">
    <property type="protein sequence ID" value="MPM21297.1"/>
    <property type="molecule type" value="Genomic_DNA"/>
</dbReference>
<comment type="caution">
    <text evidence="1">The sequence shown here is derived from an EMBL/GenBank/DDBJ whole genome shotgun (WGS) entry which is preliminary data.</text>
</comment>